<proteinExistence type="predicted"/>
<evidence type="ECO:0000313" key="3">
    <source>
        <dbReference type="EMBL" id="TFW18916.1"/>
    </source>
</evidence>
<accession>A0A4Y9SDL6</accession>
<dbReference type="Gene3D" id="1.10.150.280">
    <property type="entry name" value="AF1531-like domain"/>
    <property type="match status" value="1"/>
</dbReference>
<dbReference type="InterPro" id="IPR051675">
    <property type="entry name" value="Endo/Exo/Phosphatase_dom_1"/>
</dbReference>
<dbReference type="EMBL" id="SPVF01000155">
    <property type="protein sequence ID" value="TFW18916.1"/>
    <property type="molecule type" value="Genomic_DNA"/>
</dbReference>
<comment type="caution">
    <text evidence="3">The sequence shown here is derived from an EMBL/GenBank/DDBJ whole genome shotgun (WGS) entry which is preliminary data.</text>
</comment>
<gene>
    <name evidence="3" type="ORF">E4L96_12575</name>
</gene>
<evidence type="ECO:0000256" key="1">
    <source>
        <dbReference type="SAM" id="MobiDB-lite"/>
    </source>
</evidence>
<feature type="region of interest" description="Disordered" evidence="1">
    <location>
        <begin position="95"/>
        <end position="122"/>
    </location>
</feature>
<dbReference type="InterPro" id="IPR010994">
    <property type="entry name" value="RuvA_2-like"/>
</dbReference>
<keyword evidence="4" id="KW-1185">Reference proteome</keyword>
<feature type="compositionally biased region" description="Low complexity" evidence="1">
    <location>
        <begin position="96"/>
        <end position="115"/>
    </location>
</feature>
<dbReference type="GO" id="GO:0015627">
    <property type="term" value="C:type II protein secretion system complex"/>
    <property type="evidence" value="ECO:0007669"/>
    <property type="project" value="TreeGrafter"/>
</dbReference>
<evidence type="ECO:0000256" key="2">
    <source>
        <dbReference type="SAM" id="SignalP"/>
    </source>
</evidence>
<dbReference type="AlphaFoldDB" id="A0A4Y9SDL6"/>
<feature type="chain" id="PRO_5021456172" evidence="2">
    <location>
        <begin position="22"/>
        <end position="122"/>
    </location>
</feature>
<protein>
    <submittedName>
        <fullName evidence="3">Helix-hairpin-helix domain-containing protein</fullName>
    </submittedName>
</protein>
<dbReference type="PANTHER" id="PTHR21180:SF32">
    <property type="entry name" value="ENDONUCLEASE_EXONUCLEASE_PHOSPHATASE FAMILY DOMAIN-CONTAINING PROTEIN 1"/>
    <property type="match status" value="1"/>
</dbReference>
<sequence length="122" mass="12611">MLKKFLLALAALAMSINFAWAQVDVNKADAAALDAVKGIGPAKSKAIIEERNKNGDYKDWADLQKRVKGMGAKASAKLSEAGLMVNGKGYEGADMASAGKPAKTAKSAKAASADMKPAEAAK</sequence>
<name>A0A4Y9SDL6_9BURK</name>
<evidence type="ECO:0000313" key="4">
    <source>
        <dbReference type="Proteomes" id="UP000298438"/>
    </source>
</evidence>
<feature type="signal peptide" evidence="2">
    <location>
        <begin position="1"/>
        <end position="21"/>
    </location>
</feature>
<dbReference type="Proteomes" id="UP000298438">
    <property type="component" value="Unassembled WGS sequence"/>
</dbReference>
<dbReference type="OrthoDB" id="8687931at2"/>
<keyword evidence="2" id="KW-0732">Signal</keyword>
<dbReference type="Pfam" id="PF12836">
    <property type="entry name" value="HHH_3"/>
    <property type="match status" value="1"/>
</dbReference>
<dbReference type="GO" id="GO:0015628">
    <property type="term" value="P:protein secretion by the type II secretion system"/>
    <property type="evidence" value="ECO:0007669"/>
    <property type="project" value="TreeGrafter"/>
</dbReference>
<dbReference type="RefSeq" id="WP_135207573.1">
    <property type="nucleotide sequence ID" value="NZ_SPVF01000155.1"/>
</dbReference>
<dbReference type="SUPFAM" id="SSF47781">
    <property type="entry name" value="RuvA domain 2-like"/>
    <property type="match status" value="1"/>
</dbReference>
<organism evidence="3 4">
    <name type="scientific">Zemynaea arenosa</name>
    <dbReference type="NCBI Taxonomy" id="2561931"/>
    <lineage>
        <taxon>Bacteria</taxon>
        <taxon>Pseudomonadati</taxon>
        <taxon>Pseudomonadota</taxon>
        <taxon>Betaproteobacteria</taxon>
        <taxon>Burkholderiales</taxon>
        <taxon>Oxalobacteraceae</taxon>
        <taxon>Telluria group</taxon>
        <taxon>Zemynaea</taxon>
    </lineage>
</organism>
<dbReference type="PANTHER" id="PTHR21180">
    <property type="entry name" value="ENDONUCLEASE/EXONUCLEASE/PHOSPHATASE FAMILY DOMAIN-CONTAINING PROTEIN 1"/>
    <property type="match status" value="1"/>
</dbReference>
<reference evidence="3 4" key="1">
    <citation type="submission" date="2019-03" db="EMBL/GenBank/DDBJ databases">
        <title>Draft Genome Sequence of Massilia arenosa sp. nov., a Novel Massilia Species Isolated from a Sandy-loam Maize Soil.</title>
        <authorList>
            <person name="Raths R."/>
            <person name="Peta V."/>
            <person name="Bucking H."/>
        </authorList>
    </citation>
    <scope>NUCLEOTIDE SEQUENCE [LARGE SCALE GENOMIC DNA]</scope>
    <source>
        <strain evidence="3 4">MC02</strain>
    </source>
</reference>